<dbReference type="AlphaFoldDB" id="A0A3P7QUR8"/>
<dbReference type="Proteomes" id="UP000281553">
    <property type="component" value="Unassembled WGS sequence"/>
</dbReference>
<reference evidence="2 3" key="1">
    <citation type="submission" date="2018-11" db="EMBL/GenBank/DDBJ databases">
        <authorList>
            <consortium name="Pathogen Informatics"/>
        </authorList>
    </citation>
    <scope>NUCLEOTIDE SEQUENCE [LARGE SCALE GENOMIC DNA]</scope>
</reference>
<sequence>MSCVTPSPPPPPPLPEADQLVLIPPNEGFPVSDDARYRRTPDSPPPALSPDIAIDLPEVSTSSSPEPLAVPLVNVPSESRDPLNVGEVECYCEGFVDS</sequence>
<dbReference type="EMBL" id="UYRU01087413">
    <property type="protein sequence ID" value="VDN35642.1"/>
    <property type="molecule type" value="Genomic_DNA"/>
</dbReference>
<accession>A0A3P7QUR8</accession>
<feature type="non-terminal residue" evidence="2">
    <location>
        <position position="98"/>
    </location>
</feature>
<proteinExistence type="predicted"/>
<feature type="region of interest" description="Disordered" evidence="1">
    <location>
        <begin position="1"/>
        <end position="52"/>
    </location>
</feature>
<keyword evidence="3" id="KW-1185">Reference proteome</keyword>
<evidence type="ECO:0000313" key="3">
    <source>
        <dbReference type="Proteomes" id="UP000281553"/>
    </source>
</evidence>
<organism evidence="2 3">
    <name type="scientific">Dibothriocephalus latus</name>
    <name type="common">Fish tapeworm</name>
    <name type="synonym">Diphyllobothrium latum</name>
    <dbReference type="NCBI Taxonomy" id="60516"/>
    <lineage>
        <taxon>Eukaryota</taxon>
        <taxon>Metazoa</taxon>
        <taxon>Spiralia</taxon>
        <taxon>Lophotrochozoa</taxon>
        <taxon>Platyhelminthes</taxon>
        <taxon>Cestoda</taxon>
        <taxon>Eucestoda</taxon>
        <taxon>Diphyllobothriidea</taxon>
        <taxon>Diphyllobothriidae</taxon>
        <taxon>Dibothriocephalus</taxon>
    </lineage>
</organism>
<feature type="compositionally biased region" description="Pro residues" evidence="1">
    <location>
        <begin position="1"/>
        <end position="15"/>
    </location>
</feature>
<protein>
    <submittedName>
        <fullName evidence="2">Uncharacterized protein</fullName>
    </submittedName>
</protein>
<evidence type="ECO:0000313" key="2">
    <source>
        <dbReference type="EMBL" id="VDN35642.1"/>
    </source>
</evidence>
<name>A0A3P7QUR8_DIBLA</name>
<evidence type="ECO:0000256" key="1">
    <source>
        <dbReference type="SAM" id="MobiDB-lite"/>
    </source>
</evidence>
<gene>
    <name evidence="2" type="ORF">DILT_LOCUS16828</name>
</gene>